<accession>A0A0C3IHM7</accession>
<reference evidence="3" key="2">
    <citation type="submission" date="2015-01" db="EMBL/GenBank/DDBJ databases">
        <title>Evolutionary Origins and Diversification of the Mycorrhizal Mutualists.</title>
        <authorList>
            <consortium name="DOE Joint Genome Institute"/>
            <consortium name="Mycorrhizal Genomics Consortium"/>
            <person name="Kohler A."/>
            <person name="Kuo A."/>
            <person name="Nagy L.G."/>
            <person name="Floudas D."/>
            <person name="Copeland A."/>
            <person name="Barry K.W."/>
            <person name="Cichocki N."/>
            <person name="Veneault-Fourrey C."/>
            <person name="LaButti K."/>
            <person name="Lindquist E.A."/>
            <person name="Lipzen A."/>
            <person name="Lundell T."/>
            <person name="Morin E."/>
            <person name="Murat C."/>
            <person name="Riley R."/>
            <person name="Ohm R."/>
            <person name="Sun H."/>
            <person name="Tunlid A."/>
            <person name="Henrissat B."/>
            <person name="Grigoriev I.V."/>
            <person name="Hibbett D.S."/>
            <person name="Martin F."/>
        </authorList>
    </citation>
    <scope>NUCLEOTIDE SEQUENCE [LARGE SCALE GENOMIC DNA]</scope>
    <source>
        <strain evidence="3">Marx 270</strain>
    </source>
</reference>
<keyword evidence="3" id="KW-1185">Reference proteome</keyword>
<dbReference type="Proteomes" id="UP000054217">
    <property type="component" value="Unassembled WGS sequence"/>
</dbReference>
<dbReference type="EMBL" id="KN832044">
    <property type="protein sequence ID" value="KIN96537.1"/>
    <property type="molecule type" value="Genomic_DNA"/>
</dbReference>
<dbReference type="HOGENOM" id="CLU_1778249_0_0_1"/>
<evidence type="ECO:0000256" key="1">
    <source>
        <dbReference type="SAM" id="MobiDB-lite"/>
    </source>
</evidence>
<evidence type="ECO:0000313" key="2">
    <source>
        <dbReference type="EMBL" id="KIN96537.1"/>
    </source>
</evidence>
<sequence length="161" mass="17137">MAPGCCSGLWPTLWRPRSRARSNYTMVERAPASTVDTQPSNTVLDIPAPIKTGRPCSTDSDVAAPAPPQDCLPNSTSAPTPVLTDGQATSSRSLTGHAGEVLTELSSSQLGDQREDRAEVNQPDTPAGNEDIRPRSQSVYSIMDNAISEDTQGGRTHSYIL</sequence>
<proteinExistence type="predicted"/>
<organism evidence="2 3">
    <name type="scientific">Pisolithus tinctorius Marx 270</name>
    <dbReference type="NCBI Taxonomy" id="870435"/>
    <lineage>
        <taxon>Eukaryota</taxon>
        <taxon>Fungi</taxon>
        <taxon>Dikarya</taxon>
        <taxon>Basidiomycota</taxon>
        <taxon>Agaricomycotina</taxon>
        <taxon>Agaricomycetes</taxon>
        <taxon>Agaricomycetidae</taxon>
        <taxon>Boletales</taxon>
        <taxon>Sclerodermatineae</taxon>
        <taxon>Pisolithaceae</taxon>
        <taxon>Pisolithus</taxon>
    </lineage>
</organism>
<gene>
    <name evidence="2" type="ORF">M404DRAFT_244490</name>
</gene>
<protein>
    <submittedName>
        <fullName evidence="2">Uncharacterized protein</fullName>
    </submittedName>
</protein>
<reference evidence="2 3" key="1">
    <citation type="submission" date="2014-04" db="EMBL/GenBank/DDBJ databases">
        <authorList>
            <consortium name="DOE Joint Genome Institute"/>
            <person name="Kuo A."/>
            <person name="Kohler A."/>
            <person name="Costa M.D."/>
            <person name="Nagy L.G."/>
            <person name="Floudas D."/>
            <person name="Copeland A."/>
            <person name="Barry K.W."/>
            <person name="Cichocki N."/>
            <person name="Veneault-Fourrey C."/>
            <person name="LaButti K."/>
            <person name="Lindquist E.A."/>
            <person name="Lipzen A."/>
            <person name="Lundell T."/>
            <person name="Morin E."/>
            <person name="Murat C."/>
            <person name="Sun H."/>
            <person name="Tunlid A."/>
            <person name="Henrissat B."/>
            <person name="Grigoriev I.V."/>
            <person name="Hibbett D.S."/>
            <person name="Martin F."/>
            <person name="Nordberg H.P."/>
            <person name="Cantor M.N."/>
            <person name="Hua S.X."/>
        </authorList>
    </citation>
    <scope>NUCLEOTIDE SEQUENCE [LARGE SCALE GENOMIC DNA]</scope>
    <source>
        <strain evidence="2 3">Marx 270</strain>
    </source>
</reference>
<feature type="region of interest" description="Disordered" evidence="1">
    <location>
        <begin position="48"/>
        <end position="136"/>
    </location>
</feature>
<name>A0A0C3IHM7_PISTI</name>
<dbReference type="InParanoid" id="A0A0C3IHM7"/>
<dbReference type="AlphaFoldDB" id="A0A0C3IHM7"/>
<evidence type="ECO:0000313" key="3">
    <source>
        <dbReference type="Proteomes" id="UP000054217"/>
    </source>
</evidence>